<accession>A0A9X2IHB9</accession>
<dbReference type="Pfam" id="PF01553">
    <property type="entry name" value="Acyltransferase"/>
    <property type="match status" value="1"/>
</dbReference>
<dbReference type="AlphaFoldDB" id="A0A9X2IHB9"/>
<evidence type="ECO:0000256" key="3">
    <source>
        <dbReference type="SAM" id="MobiDB-lite"/>
    </source>
</evidence>
<evidence type="ECO:0000259" key="4">
    <source>
        <dbReference type="SMART" id="SM00563"/>
    </source>
</evidence>
<feature type="compositionally biased region" description="Polar residues" evidence="3">
    <location>
        <begin position="267"/>
        <end position="277"/>
    </location>
</feature>
<dbReference type="PANTHER" id="PTHR10434:SF11">
    <property type="entry name" value="1-ACYL-SN-GLYCEROL-3-PHOSPHATE ACYLTRANSFERASE"/>
    <property type="match status" value="1"/>
</dbReference>
<dbReference type="PANTHER" id="PTHR10434">
    <property type="entry name" value="1-ACYL-SN-GLYCEROL-3-PHOSPHATE ACYLTRANSFERASE"/>
    <property type="match status" value="1"/>
</dbReference>
<proteinExistence type="predicted"/>
<dbReference type="EMBL" id="JAMOIL010000035">
    <property type="protein sequence ID" value="MCM0622449.1"/>
    <property type="molecule type" value="Genomic_DNA"/>
</dbReference>
<dbReference type="InterPro" id="IPR002123">
    <property type="entry name" value="Plipid/glycerol_acylTrfase"/>
</dbReference>
<gene>
    <name evidence="5" type="ORF">M8330_19340</name>
</gene>
<dbReference type="GO" id="GO:0005886">
    <property type="term" value="C:plasma membrane"/>
    <property type="evidence" value="ECO:0007669"/>
    <property type="project" value="TreeGrafter"/>
</dbReference>
<dbReference type="Proteomes" id="UP001139485">
    <property type="component" value="Unassembled WGS sequence"/>
</dbReference>
<reference evidence="5" key="1">
    <citation type="submission" date="2022-05" db="EMBL/GenBank/DDBJ databases">
        <authorList>
            <person name="Tuo L."/>
        </authorList>
    </citation>
    <scope>NUCLEOTIDE SEQUENCE</scope>
    <source>
        <strain evidence="5">BSK12Z-4</strain>
    </source>
</reference>
<keyword evidence="2 5" id="KW-0012">Acyltransferase</keyword>
<evidence type="ECO:0000313" key="6">
    <source>
        <dbReference type="Proteomes" id="UP001139485"/>
    </source>
</evidence>
<protein>
    <submittedName>
        <fullName evidence="5">1-acyl-sn-glycerol-3-phosphate acyltransferase</fullName>
    </submittedName>
</protein>
<feature type="domain" description="Phospholipid/glycerol acyltransferase" evidence="4">
    <location>
        <begin position="77"/>
        <end position="187"/>
    </location>
</feature>
<name>A0A9X2IHB9_9ACTN</name>
<dbReference type="RefSeq" id="WP_250054733.1">
    <property type="nucleotide sequence ID" value="NZ_JAMJPH010000020.1"/>
</dbReference>
<comment type="caution">
    <text evidence="5">The sequence shown here is derived from an EMBL/GenBank/DDBJ whole genome shotgun (WGS) entry which is preliminary data.</text>
</comment>
<evidence type="ECO:0000313" key="5">
    <source>
        <dbReference type="EMBL" id="MCM0622449.1"/>
    </source>
</evidence>
<feature type="region of interest" description="Disordered" evidence="3">
    <location>
        <begin position="246"/>
        <end position="277"/>
    </location>
</feature>
<dbReference type="GO" id="GO:0003841">
    <property type="term" value="F:1-acylglycerol-3-phosphate O-acyltransferase activity"/>
    <property type="evidence" value="ECO:0007669"/>
    <property type="project" value="TreeGrafter"/>
</dbReference>
<dbReference type="SUPFAM" id="SSF69593">
    <property type="entry name" value="Glycerol-3-phosphate (1)-acyltransferase"/>
    <property type="match status" value="1"/>
</dbReference>
<evidence type="ECO:0000256" key="1">
    <source>
        <dbReference type="ARBA" id="ARBA00022679"/>
    </source>
</evidence>
<dbReference type="GO" id="GO:0006654">
    <property type="term" value="P:phosphatidic acid biosynthetic process"/>
    <property type="evidence" value="ECO:0007669"/>
    <property type="project" value="TreeGrafter"/>
</dbReference>
<organism evidence="5 6">
    <name type="scientific">Nocardioides bruguierae</name>
    <dbReference type="NCBI Taxonomy" id="2945102"/>
    <lineage>
        <taxon>Bacteria</taxon>
        <taxon>Bacillati</taxon>
        <taxon>Actinomycetota</taxon>
        <taxon>Actinomycetes</taxon>
        <taxon>Propionibacteriales</taxon>
        <taxon>Nocardioidaceae</taxon>
        <taxon>Nocardioides</taxon>
    </lineage>
</organism>
<keyword evidence="1" id="KW-0808">Transferase</keyword>
<keyword evidence="6" id="KW-1185">Reference proteome</keyword>
<evidence type="ECO:0000256" key="2">
    <source>
        <dbReference type="ARBA" id="ARBA00023315"/>
    </source>
</evidence>
<dbReference type="CDD" id="cd07989">
    <property type="entry name" value="LPLAT_AGPAT-like"/>
    <property type="match status" value="1"/>
</dbReference>
<dbReference type="SMART" id="SM00563">
    <property type="entry name" value="PlsC"/>
    <property type="match status" value="1"/>
</dbReference>
<sequence>MTLLTGFGSKVGLGARVGRPLRPRERAAVHTDLPRTDTTPYPARHLLYPLRPVSRFLVRRRWDMGVHGEHRVPQGPVIFAANHVGASDGPLLAMFAPLPVHALTKSELFGGKLGTFLLHSGQVPLQRFGADTAAMRTCLRVLRDGGSVGIFPEGRRGDGEMRRCHTGVAYLAMVTGAPVVPVTFFGTREPGGRSGSLPPWGRRLDIVFGEPTSVEQTPWPRTKEHVHATTVLLHRYLREQLAAAKAETGRRLPGPLPAGDLEPDPLTATTVSELGEA</sequence>